<evidence type="ECO:0000313" key="2">
    <source>
        <dbReference type="EMBL" id="GHF94151.1"/>
    </source>
</evidence>
<dbReference type="AlphaFoldDB" id="A0A919BIR7"/>
<reference evidence="2" key="1">
    <citation type="journal article" date="2014" name="Int. J. Syst. Evol. Microbiol.">
        <title>Complete genome sequence of Corynebacterium casei LMG S-19264T (=DSM 44701T), isolated from a smear-ripened cheese.</title>
        <authorList>
            <consortium name="US DOE Joint Genome Institute (JGI-PGF)"/>
            <person name="Walter F."/>
            <person name="Albersmeier A."/>
            <person name="Kalinowski J."/>
            <person name="Ruckert C."/>
        </authorList>
    </citation>
    <scope>NUCLEOTIDE SEQUENCE</scope>
    <source>
        <strain evidence="2">KCTC 42731</strain>
    </source>
</reference>
<gene>
    <name evidence="2" type="ORF">GCM10017161_22990</name>
</gene>
<dbReference type="Proteomes" id="UP000623842">
    <property type="component" value="Unassembled WGS sequence"/>
</dbReference>
<organism evidence="2 3">
    <name type="scientific">Thalassotalea marina</name>
    <dbReference type="NCBI Taxonomy" id="1673741"/>
    <lineage>
        <taxon>Bacteria</taxon>
        <taxon>Pseudomonadati</taxon>
        <taxon>Pseudomonadota</taxon>
        <taxon>Gammaproteobacteria</taxon>
        <taxon>Alteromonadales</taxon>
        <taxon>Colwelliaceae</taxon>
        <taxon>Thalassotalea</taxon>
    </lineage>
</organism>
<sequence length="716" mass="81053">MLRRLTIMLVVACALAVWWLDTPSPFVARQVKNSPLSEYEAPLLDLTRHVRFSARPTETFNFPIKQGQLGPVTPLYAGSLQYPFYCMTLDSKLGQPLVDNQAALGVPVYDSLDNLGNEKHVIGYSKDCSLPMQVTYAGEDAQGKLHFFNDKPAQGFAHYYRLEQGTINRFIYLMIMPITLADVGLPNKSSVWNQKLIYQFLGGSGIGFRQGKMRVQRNIERRIEQLHQGYAVITSTGNRTSYTYNMLLAEDTARRVKQQFIATYGQPEYTVGIGGSGGGLAQYLIGQNSTGILDAAIPLYSYPDMISQTLYALDCDLFNNYYAFRTDDGEYWQDWPNRILLEGLNAKNGEPHPSAFLEPLNQALQGRMPIYPRGNSECINGWFGLTAYIHNPAQGFLREFFADHVVDHTKWNYWEDMAGVFGRDKYGFANQTWSNEGIQYGLAALKQGKLSAEKFLHLNWHIGSWKPAEQMRPEKLLGTQASKKKMLWMSLWSNHNVTEASKNKPAARILANPQAVEMAYRSGQVFIGDITIPILDVRHYLEEDLDMHHSSASFVSRLRIEQAQGHHKNHVIWVADKAYSPINDAFKMMDQWLANIKSNPQYFSWQNKPEDLNDACFDDNGDIIASGNHVWDGEWNKQAEGKCHQAYTPFTNSRIAAGGPWQGSMFSCQLIPIDQAIAKGVYHPVDMSQHLEKLQLIFPNGVCDFTLGDNYRPTDL</sequence>
<proteinExistence type="predicted"/>
<feature type="domain" description="DUF6351" evidence="1">
    <location>
        <begin position="74"/>
        <end position="706"/>
    </location>
</feature>
<dbReference type="EMBL" id="BNCK01000005">
    <property type="protein sequence ID" value="GHF94151.1"/>
    <property type="molecule type" value="Genomic_DNA"/>
</dbReference>
<name>A0A919BIR7_9GAMM</name>
<evidence type="ECO:0000313" key="3">
    <source>
        <dbReference type="Proteomes" id="UP000623842"/>
    </source>
</evidence>
<protein>
    <recommendedName>
        <fullName evidence="1">DUF6351 domain-containing protein</fullName>
    </recommendedName>
</protein>
<dbReference type="InterPro" id="IPR045556">
    <property type="entry name" value="DUF6351"/>
</dbReference>
<comment type="caution">
    <text evidence="2">The sequence shown here is derived from an EMBL/GenBank/DDBJ whole genome shotgun (WGS) entry which is preliminary data.</text>
</comment>
<dbReference type="RefSeq" id="WP_229854683.1">
    <property type="nucleotide sequence ID" value="NZ_BNCK01000005.1"/>
</dbReference>
<dbReference type="Pfam" id="PF19878">
    <property type="entry name" value="DUF6351"/>
    <property type="match status" value="1"/>
</dbReference>
<accession>A0A919BIR7</accession>
<evidence type="ECO:0000259" key="1">
    <source>
        <dbReference type="Pfam" id="PF19878"/>
    </source>
</evidence>
<reference evidence="2" key="2">
    <citation type="submission" date="2020-09" db="EMBL/GenBank/DDBJ databases">
        <authorList>
            <person name="Sun Q."/>
            <person name="Kim S."/>
        </authorList>
    </citation>
    <scope>NUCLEOTIDE SEQUENCE</scope>
    <source>
        <strain evidence="2">KCTC 42731</strain>
    </source>
</reference>
<keyword evidence="3" id="KW-1185">Reference proteome</keyword>